<organism evidence="2 3">
    <name type="scientific">Rhodococcus tukisamuensis</name>
    <dbReference type="NCBI Taxonomy" id="168276"/>
    <lineage>
        <taxon>Bacteria</taxon>
        <taxon>Bacillati</taxon>
        <taxon>Actinomycetota</taxon>
        <taxon>Actinomycetes</taxon>
        <taxon>Mycobacteriales</taxon>
        <taxon>Nocardiaceae</taxon>
        <taxon>Rhodococcus</taxon>
    </lineage>
</organism>
<proteinExistence type="predicted"/>
<accession>A0A1G6TA02</accession>
<dbReference type="AlphaFoldDB" id="A0A1G6TA02"/>
<keyword evidence="3" id="KW-1185">Reference proteome</keyword>
<dbReference type="Pfam" id="PF01548">
    <property type="entry name" value="DEDD_Tnp_IS110"/>
    <property type="match status" value="1"/>
</dbReference>
<evidence type="ECO:0000313" key="3">
    <source>
        <dbReference type="Proteomes" id="UP000199417"/>
    </source>
</evidence>
<gene>
    <name evidence="2" type="ORF">SAMN05444580_103452</name>
</gene>
<dbReference type="GO" id="GO:0003677">
    <property type="term" value="F:DNA binding"/>
    <property type="evidence" value="ECO:0007669"/>
    <property type="project" value="InterPro"/>
</dbReference>
<feature type="domain" description="Transposase IS110-like N-terminal" evidence="1">
    <location>
        <begin position="2"/>
        <end position="55"/>
    </location>
</feature>
<evidence type="ECO:0000259" key="1">
    <source>
        <dbReference type="Pfam" id="PF01548"/>
    </source>
</evidence>
<sequence>MLANILRLDADSHRPIPEDTDLARAIKVLARAQQDAVWARTALGDQIRSVLKDYYRPPWPRSMR</sequence>
<name>A0A1G6TA02_9NOCA</name>
<dbReference type="InterPro" id="IPR002525">
    <property type="entry name" value="Transp_IS110-like_N"/>
</dbReference>
<dbReference type="EMBL" id="FNAB01000003">
    <property type="protein sequence ID" value="SDD25962.1"/>
    <property type="molecule type" value="Genomic_DNA"/>
</dbReference>
<dbReference type="GO" id="GO:0004803">
    <property type="term" value="F:transposase activity"/>
    <property type="evidence" value="ECO:0007669"/>
    <property type="project" value="InterPro"/>
</dbReference>
<reference evidence="2 3" key="1">
    <citation type="submission" date="2016-10" db="EMBL/GenBank/DDBJ databases">
        <authorList>
            <person name="de Groot N.N."/>
        </authorList>
    </citation>
    <scope>NUCLEOTIDE SEQUENCE [LARGE SCALE GENOMIC DNA]</scope>
    <source>
        <strain evidence="2 3">JCM 11308</strain>
    </source>
</reference>
<evidence type="ECO:0000313" key="2">
    <source>
        <dbReference type="EMBL" id="SDD25962.1"/>
    </source>
</evidence>
<dbReference type="Proteomes" id="UP000199417">
    <property type="component" value="Unassembled WGS sequence"/>
</dbReference>
<dbReference type="GO" id="GO:0006313">
    <property type="term" value="P:DNA transposition"/>
    <property type="evidence" value="ECO:0007669"/>
    <property type="project" value="InterPro"/>
</dbReference>
<protein>
    <submittedName>
        <fullName evidence="2">Transposase</fullName>
    </submittedName>
</protein>